<dbReference type="RefSeq" id="WP_012832648.1">
    <property type="nucleotide sequence ID" value="NC_013441.1"/>
</dbReference>
<feature type="transmembrane region" description="Helical" evidence="1">
    <location>
        <begin position="164"/>
        <end position="186"/>
    </location>
</feature>
<name>D0L2U1_GORB4</name>
<accession>D0L2U1</accession>
<evidence type="ECO:0000256" key="1">
    <source>
        <dbReference type="SAM" id="Phobius"/>
    </source>
</evidence>
<feature type="transmembrane region" description="Helical" evidence="1">
    <location>
        <begin position="30"/>
        <end position="54"/>
    </location>
</feature>
<evidence type="ECO:0000313" key="3">
    <source>
        <dbReference type="Proteomes" id="UP000001219"/>
    </source>
</evidence>
<dbReference type="STRING" id="526226.Gbro_0750"/>
<proteinExistence type="predicted"/>
<dbReference type="KEGG" id="gbr:Gbro_0750"/>
<keyword evidence="1" id="KW-0812">Transmembrane</keyword>
<reference evidence="2 3" key="2">
    <citation type="journal article" date="2010" name="Stand. Genomic Sci.">
        <title>Complete genome sequence of Gordonia bronchialis type strain (3410).</title>
        <authorList>
            <person name="Ivanova N."/>
            <person name="Sikorski J."/>
            <person name="Jando M."/>
            <person name="Lapidus A."/>
            <person name="Nolan M."/>
            <person name="Lucas S."/>
            <person name="Del Rio T.G."/>
            <person name="Tice H."/>
            <person name="Copeland A."/>
            <person name="Cheng J.F."/>
            <person name="Chen F."/>
            <person name="Bruce D."/>
            <person name="Goodwin L."/>
            <person name="Pitluck S."/>
            <person name="Mavromatis K."/>
            <person name="Ovchinnikova G."/>
            <person name="Pati A."/>
            <person name="Chen A."/>
            <person name="Palaniappan K."/>
            <person name="Land M."/>
            <person name="Hauser L."/>
            <person name="Chang Y.J."/>
            <person name="Jeffries C.D."/>
            <person name="Chain P."/>
            <person name="Saunders E."/>
            <person name="Han C."/>
            <person name="Detter J.C."/>
            <person name="Brettin T."/>
            <person name="Rohde M."/>
            <person name="Goker M."/>
            <person name="Bristow J."/>
            <person name="Eisen J.A."/>
            <person name="Markowitz V."/>
            <person name="Hugenholtz P."/>
            <person name="Klenk H.P."/>
            <person name="Kyrpides N.C."/>
        </authorList>
    </citation>
    <scope>NUCLEOTIDE SEQUENCE [LARGE SCALE GENOMIC DNA]</scope>
    <source>
        <strain evidence="3">ATCC 25592 / DSM 43247 / BCRC 13721 / JCM 3198 / KCTC 3076 / NBRC 16047 / NCTC 10667</strain>
    </source>
</reference>
<gene>
    <name evidence="2" type="ordered locus">Gbro_0750</name>
</gene>
<dbReference type="OrthoDB" id="4411497at2"/>
<protein>
    <recommendedName>
        <fullName evidence="4">ABC transporter permease</fullName>
    </recommendedName>
</protein>
<dbReference type="HOGENOM" id="CLU_089329_0_0_11"/>
<feature type="transmembrane region" description="Helical" evidence="1">
    <location>
        <begin position="193"/>
        <end position="214"/>
    </location>
</feature>
<keyword evidence="1" id="KW-1133">Transmembrane helix</keyword>
<keyword evidence="3" id="KW-1185">Reference proteome</keyword>
<feature type="transmembrane region" description="Helical" evidence="1">
    <location>
        <begin position="121"/>
        <end position="144"/>
    </location>
</feature>
<feature type="transmembrane region" description="Helical" evidence="1">
    <location>
        <begin position="74"/>
        <end position="93"/>
    </location>
</feature>
<keyword evidence="1" id="KW-0472">Membrane</keyword>
<sequence length="269" mass="28331">MTRTGIRCAAEQLIRAIRAESTRSGGRRSILLFGAVPGAVILPLIVTFGVAMVGERFATISSSISVSEVPTTNSVYWVITFTVITWAVIATYAQAMGERGPVGEIARYLYPRAATAALARWIVYGGWSAICSAILVCVVMLVLPTMFPTVYGGVDLTSSAGIRFLLTVPIYGVLAVGVGVGLAAVIGHPATAVAVLLGWAYIVENAISLIPNGYTVQTYMPFLNGVFGTGQELSLFPPWGPDGALIYLGAIALGMFALGSGVLAVRRRR</sequence>
<evidence type="ECO:0008006" key="4">
    <source>
        <dbReference type="Google" id="ProtNLM"/>
    </source>
</evidence>
<dbReference type="AlphaFoldDB" id="D0L2U1"/>
<dbReference type="Proteomes" id="UP000001219">
    <property type="component" value="Chromosome"/>
</dbReference>
<evidence type="ECO:0000313" key="2">
    <source>
        <dbReference type="EMBL" id="ACY20066.1"/>
    </source>
</evidence>
<reference evidence="3" key="1">
    <citation type="submission" date="2009-10" db="EMBL/GenBank/DDBJ databases">
        <title>The complete chromosome of Gordonia bronchialis DSM 43247.</title>
        <authorList>
            <consortium name="US DOE Joint Genome Institute (JGI-PGF)"/>
            <person name="Lucas S."/>
            <person name="Copeland A."/>
            <person name="Lapidus A."/>
            <person name="Glavina del Rio T."/>
            <person name="Dalin E."/>
            <person name="Tice H."/>
            <person name="Bruce D."/>
            <person name="Goodwin L."/>
            <person name="Pitluck S."/>
            <person name="Kyrpides N."/>
            <person name="Mavromatis K."/>
            <person name="Ivanova N."/>
            <person name="Ovchinnikova G."/>
            <person name="Saunders E."/>
            <person name="Brettin T."/>
            <person name="Detter J.C."/>
            <person name="Han C."/>
            <person name="Larimer F."/>
            <person name="Land M."/>
            <person name="Hauser L."/>
            <person name="Markowitz V."/>
            <person name="Cheng J.-F."/>
            <person name="Hugenholtz P."/>
            <person name="Woyke T."/>
            <person name="Wu D."/>
            <person name="Jando M."/>
            <person name="Schneider S."/>
            <person name="Goeker M."/>
            <person name="Klenk H.-P."/>
            <person name="Eisen J.A."/>
        </authorList>
    </citation>
    <scope>NUCLEOTIDE SEQUENCE [LARGE SCALE GENOMIC DNA]</scope>
    <source>
        <strain evidence="3">ATCC 25592 / DSM 43247 / BCRC 13721 / JCM 3198 / KCTC 3076 / NBRC 16047 / NCTC 10667</strain>
    </source>
</reference>
<feature type="transmembrane region" description="Helical" evidence="1">
    <location>
        <begin position="244"/>
        <end position="265"/>
    </location>
</feature>
<dbReference type="eggNOG" id="ENOG5031CSA">
    <property type="taxonomic scope" value="Bacteria"/>
</dbReference>
<organism evidence="2 3">
    <name type="scientific">Gordonia bronchialis (strain ATCC 25592 / DSM 43247 / BCRC 13721 / JCM 3198 / KCTC 3076 / NBRC 16047 / NCTC 10667)</name>
    <name type="common">Rhodococcus bronchialis</name>
    <dbReference type="NCBI Taxonomy" id="526226"/>
    <lineage>
        <taxon>Bacteria</taxon>
        <taxon>Bacillati</taxon>
        <taxon>Actinomycetota</taxon>
        <taxon>Actinomycetes</taxon>
        <taxon>Mycobacteriales</taxon>
        <taxon>Gordoniaceae</taxon>
        <taxon>Gordonia</taxon>
    </lineage>
</organism>
<dbReference type="EMBL" id="CP001802">
    <property type="protein sequence ID" value="ACY20066.1"/>
    <property type="molecule type" value="Genomic_DNA"/>
</dbReference>